<dbReference type="InterPro" id="IPR050483">
    <property type="entry name" value="CoA-transferase_III_domain"/>
</dbReference>
<dbReference type="Gene3D" id="3.40.50.10540">
    <property type="entry name" value="Crotonobetainyl-coa:carnitine coa-transferase, domain 1"/>
    <property type="match status" value="2"/>
</dbReference>
<organism evidence="2 3">
    <name type="scientific">Parafrankia irregularis</name>
    <dbReference type="NCBI Taxonomy" id="795642"/>
    <lineage>
        <taxon>Bacteria</taxon>
        <taxon>Bacillati</taxon>
        <taxon>Actinomycetota</taxon>
        <taxon>Actinomycetes</taxon>
        <taxon>Frankiales</taxon>
        <taxon>Frankiaceae</taxon>
        <taxon>Parafrankia</taxon>
    </lineage>
</organism>
<dbReference type="Pfam" id="PF02515">
    <property type="entry name" value="CoA_transf_3"/>
    <property type="match status" value="2"/>
</dbReference>
<reference evidence="3" key="1">
    <citation type="submission" date="2015-11" db="EMBL/GenBank/DDBJ databases">
        <authorList>
            <person name="Varghese N."/>
        </authorList>
    </citation>
    <scope>NUCLEOTIDE SEQUENCE [LARGE SCALE GENOMIC DNA]</scope>
    <source>
        <strain evidence="3">DSM 45899</strain>
    </source>
</reference>
<dbReference type="AlphaFoldDB" id="A0A0S4QYE3"/>
<protein>
    <submittedName>
        <fullName evidence="2">Crotonobetainyl-CoA:carnitine CoA-transferase CaiB</fullName>
    </submittedName>
</protein>
<sequence length="409" mass="43696">MNGPLDRLRVLEIAGEFSAYPSKLLADLGADVIVVEPPHGAATRSRGPFADDQPGPEASLYWRHYNTSKRGIVLDLTEDAGRERLHHLLAKCDVLIEGMPGSEVTAALGLDPGTFTATFPSLVWVSVTPFGRRGAPPDVPTTDLTLLAGGGPVLTCGYDDHSLPPVRGGGNQSVHVGGMFAVTAALTALLNRTVSGRGQHVDVSIDAALNVSCETATTHQLTDGGVVQRQTGRHAMVTPTAPTQVRAADGNYVVLGFPPRAAEDYASILEWIDLVGIRDDFPDAVLLEMGVERGGVGVVELGTDPIAQQIWNAARDAMVLLAERTPAYEYFLGCQRRGLVAGFVAAPEAVIHDPHLVARDFATKVTDPHTGREEMHPGAPYRFTHTPWRISRRAPRLGEHTDAVLDDAG</sequence>
<dbReference type="PANTHER" id="PTHR48207:SF3">
    <property type="entry name" value="SUCCINATE--HYDROXYMETHYLGLUTARATE COA-TRANSFERASE"/>
    <property type="match status" value="1"/>
</dbReference>
<keyword evidence="3" id="KW-1185">Reference proteome</keyword>
<keyword evidence="1 2" id="KW-0808">Transferase</keyword>
<gene>
    <name evidence="2" type="ORF">Ga0074812_13823</name>
</gene>
<dbReference type="SUPFAM" id="SSF89796">
    <property type="entry name" value="CoA-transferase family III (CaiB/BaiF)"/>
    <property type="match status" value="1"/>
</dbReference>
<proteinExistence type="predicted"/>
<dbReference type="PANTHER" id="PTHR48207">
    <property type="entry name" value="SUCCINATE--HYDROXYMETHYLGLUTARATE COA-TRANSFERASE"/>
    <property type="match status" value="1"/>
</dbReference>
<dbReference type="InterPro" id="IPR003673">
    <property type="entry name" value="CoA-Trfase_fam_III"/>
</dbReference>
<dbReference type="Proteomes" id="UP000198802">
    <property type="component" value="Unassembled WGS sequence"/>
</dbReference>
<evidence type="ECO:0000256" key="1">
    <source>
        <dbReference type="ARBA" id="ARBA00022679"/>
    </source>
</evidence>
<accession>A0A0S4QYE3</accession>
<dbReference type="InterPro" id="IPR023606">
    <property type="entry name" value="CoA-Trfase_III_dom_1_sf"/>
</dbReference>
<name>A0A0S4QYE3_9ACTN</name>
<dbReference type="EMBL" id="FAOZ01000038">
    <property type="protein sequence ID" value="CUU60308.1"/>
    <property type="molecule type" value="Genomic_DNA"/>
</dbReference>
<dbReference type="GO" id="GO:0008410">
    <property type="term" value="F:CoA-transferase activity"/>
    <property type="evidence" value="ECO:0007669"/>
    <property type="project" value="TreeGrafter"/>
</dbReference>
<evidence type="ECO:0000313" key="3">
    <source>
        <dbReference type="Proteomes" id="UP000198802"/>
    </source>
</evidence>
<evidence type="ECO:0000313" key="2">
    <source>
        <dbReference type="EMBL" id="CUU60308.1"/>
    </source>
</evidence>
<dbReference type="RefSeq" id="WP_091285024.1">
    <property type="nucleotide sequence ID" value="NZ_FAOZ01000038.1"/>
</dbReference>